<dbReference type="STRING" id="45357.A0A2V1AXL1"/>
<dbReference type="OrthoDB" id="308861at2759"/>
<feature type="domain" description="CUE" evidence="11">
    <location>
        <begin position="2278"/>
        <end position="2321"/>
    </location>
</feature>
<dbReference type="InterPro" id="IPR037813">
    <property type="entry name" value="TAF2"/>
</dbReference>
<dbReference type="GeneID" id="37010613"/>
<feature type="compositionally biased region" description="Polar residues" evidence="10">
    <location>
        <begin position="1636"/>
        <end position="1645"/>
    </location>
</feature>
<feature type="compositionally biased region" description="Low complexity" evidence="10">
    <location>
        <begin position="1608"/>
        <end position="1631"/>
    </location>
</feature>
<dbReference type="InterPro" id="IPR003892">
    <property type="entry name" value="CUE"/>
</dbReference>
<dbReference type="InterPro" id="IPR009060">
    <property type="entry name" value="UBA-like_sf"/>
</dbReference>
<evidence type="ECO:0000256" key="5">
    <source>
        <dbReference type="ARBA" id="ARBA00023015"/>
    </source>
</evidence>
<feature type="compositionally biased region" description="Basic residues" evidence="10">
    <location>
        <begin position="1517"/>
        <end position="1535"/>
    </location>
</feature>
<dbReference type="SUPFAM" id="SSF109993">
    <property type="entry name" value="VPS9 domain"/>
    <property type="match status" value="1"/>
</dbReference>
<feature type="region of interest" description="Disordered" evidence="10">
    <location>
        <begin position="286"/>
        <end position="327"/>
    </location>
</feature>
<dbReference type="CDD" id="cd09839">
    <property type="entry name" value="M1_like_TAF2"/>
    <property type="match status" value="1"/>
</dbReference>
<dbReference type="InterPro" id="IPR037191">
    <property type="entry name" value="VPS9_dom_sf"/>
</dbReference>
<dbReference type="VEuPathDB" id="FungiDB:CXQ85_005283"/>
<comment type="subcellular location">
    <subcellularLocation>
        <location evidence="1">Nucleus</location>
    </subcellularLocation>
</comment>
<evidence type="ECO:0000256" key="10">
    <source>
        <dbReference type="SAM" id="MobiDB-lite"/>
    </source>
</evidence>
<evidence type="ECO:0000256" key="7">
    <source>
        <dbReference type="ARBA" id="ARBA00023242"/>
    </source>
</evidence>
<reference evidence="13 14" key="1">
    <citation type="submission" date="2017-12" db="EMBL/GenBank/DDBJ databases">
        <title>Genome Sequence of a Multidrug-Resistant Candida haemulonii Isolate from a Patient with Chronic Leg Ulcers in Israel.</title>
        <authorList>
            <person name="Chow N.A."/>
            <person name="Gade L."/>
            <person name="Batra D."/>
            <person name="Rowe L.A."/>
            <person name="Ben-Ami R."/>
            <person name="Loparev V.N."/>
            <person name="Litvintseva A.P."/>
        </authorList>
    </citation>
    <scope>NUCLEOTIDE SEQUENCE [LARGE SCALE GENOMIC DNA]</scope>
    <source>
        <strain evidence="13 14">B11899</strain>
    </source>
</reference>
<feature type="region of interest" description="Disordered" evidence="10">
    <location>
        <begin position="2243"/>
        <end position="2275"/>
    </location>
</feature>
<feature type="region of interest" description="Disordered" evidence="10">
    <location>
        <begin position="1"/>
        <end position="32"/>
    </location>
</feature>
<feature type="compositionally biased region" description="Basic and acidic residues" evidence="10">
    <location>
        <begin position="1"/>
        <end position="11"/>
    </location>
</feature>
<feature type="compositionally biased region" description="Basic and acidic residues" evidence="10">
    <location>
        <begin position="1308"/>
        <end position="1323"/>
    </location>
</feature>
<keyword evidence="4" id="KW-0833">Ubl conjugation pathway</keyword>
<organism evidence="13 14">
    <name type="scientific">Candidozyma haemuli</name>
    <dbReference type="NCBI Taxonomy" id="45357"/>
    <lineage>
        <taxon>Eukaryota</taxon>
        <taxon>Fungi</taxon>
        <taxon>Dikarya</taxon>
        <taxon>Ascomycota</taxon>
        <taxon>Saccharomycotina</taxon>
        <taxon>Pichiomycetes</taxon>
        <taxon>Metschnikowiaceae</taxon>
        <taxon>Candidozyma</taxon>
    </lineage>
</organism>
<dbReference type="GO" id="GO:0003682">
    <property type="term" value="F:chromatin binding"/>
    <property type="evidence" value="ECO:0007669"/>
    <property type="project" value="TreeGrafter"/>
</dbReference>
<evidence type="ECO:0000259" key="11">
    <source>
        <dbReference type="PROSITE" id="PS51140"/>
    </source>
</evidence>
<dbReference type="Gene3D" id="1.10.390.10">
    <property type="entry name" value="Neutral Protease Domain 2"/>
    <property type="match status" value="1"/>
</dbReference>
<dbReference type="InterPro" id="IPR016024">
    <property type="entry name" value="ARM-type_fold"/>
</dbReference>
<feature type="compositionally biased region" description="Basic and acidic residues" evidence="10">
    <location>
        <begin position="1693"/>
        <end position="1715"/>
    </location>
</feature>
<dbReference type="SUPFAM" id="SSF63737">
    <property type="entry name" value="Leukotriene A4 hydrolase N-terminal domain"/>
    <property type="match status" value="1"/>
</dbReference>
<dbReference type="SUPFAM" id="SSF48371">
    <property type="entry name" value="ARM repeat"/>
    <property type="match status" value="1"/>
</dbReference>
<dbReference type="Pfam" id="PF02204">
    <property type="entry name" value="VPS9"/>
    <property type="match status" value="1"/>
</dbReference>
<dbReference type="GO" id="GO:0000976">
    <property type="term" value="F:transcription cis-regulatory region binding"/>
    <property type="evidence" value="ECO:0007669"/>
    <property type="project" value="TreeGrafter"/>
</dbReference>
<dbReference type="EMBL" id="PKFO01000007">
    <property type="protein sequence ID" value="PVH22256.1"/>
    <property type="molecule type" value="Genomic_DNA"/>
</dbReference>
<evidence type="ECO:0000256" key="6">
    <source>
        <dbReference type="ARBA" id="ARBA00023163"/>
    </source>
</evidence>
<evidence type="ECO:0000256" key="3">
    <source>
        <dbReference type="ARBA" id="ARBA00017363"/>
    </source>
</evidence>
<dbReference type="PROSITE" id="PS51205">
    <property type="entry name" value="VPS9"/>
    <property type="match status" value="1"/>
</dbReference>
<dbReference type="InterPro" id="IPR027268">
    <property type="entry name" value="Peptidase_M4/M1_CTD_sf"/>
</dbReference>
<dbReference type="InterPro" id="IPR041545">
    <property type="entry name" value="DUF5601"/>
</dbReference>
<dbReference type="SMART" id="SM00167">
    <property type="entry name" value="VPS9"/>
    <property type="match status" value="1"/>
</dbReference>
<dbReference type="SUPFAM" id="SSF55486">
    <property type="entry name" value="Metalloproteases ('zincins'), catalytic domain"/>
    <property type="match status" value="1"/>
</dbReference>
<sequence>MSFINLHDRTHSAGPTPKYTGGQTGTPRSKSKAKNVNLSTQQFKLAHQRVSLDVDLVHQKINGFTELTLVPTSNTLRAIKLDAREMNIKEVYINGTKLVNFIHNDLLYINDPEKFDNCIDAGSVNIWDVFSEKFTIHQHHLLRQKLNYIFGEFEDDQFDPMGSLDLGNTEELIVGLPDNFKFQSADRHSAHTPASSIPTGLTPLHSRNKNTQSDSYAPIQLGIEYEVKNPNNGVNFACLEDDRKLWHAYTVNSEFNISTSSWVPCIDNLWEKGTWSFELTVPRSTRDIGGFDSQENGAQEDAMDIEKDSSTHRSNEESDEEEDDSEHYDLFVCTGDSANTKETPHPTDESKKIVSWSIFNPICAHHVGWAVGPFESAELANLSSNTQQGADEDGYEEIEKEELGSVVTLYFLPGQEDLARNTCIFIHEALDFFSSEFGSYPFSTYGMVFVNGPSYPYNNFAGLTVLSDRLLYPQNLIEPMFTLTENILECIAGQWSSINIVPQTFNDLWCTIGIARFMSFQFLRDLMGVNEFRYNIKQKMENIVETDVSKQPISLPFIRYPLSEADLDFVRLKASVVLLILDRRMTKTDKSFGLTRVLPKIFLQAMSGDLQNGTLSTQHFQNVCEKVNRNRLDNFFKQWVFGVGTPVFNITQRFNKKRSLIEVVIRQTQIQQHRSIRPKPETFMEESMMYLHDQELPSAQNTFLGPMTIRVHEADGTPYEHIVDIKDSLVKFDVQYNTKARRSRKNKEENVETNPVFSKLGDILLKEKDVKEWDFEEWPKRDEDIVDPYEWIRVDTDSEWIARFNVKQPDYMFGSQLQQDRDVEAQCEAARYFGEQEKPTKIYCTTLTRTLMDRRYHHGVRIAAAQALANLSKKANSYFGLPYLLKAFRKLFCFEKSNIPIGNSFEVFGKYFLQKAMPQILAQIRDDDGNSLREVKEILLNFVKYNDNSNNEFQDCYYVSELLNALTEAVIPVNEKRKLIDFHLEKEERLGYKSNDEKFVTEVIEELDRLRKIEEWVPSYQNMVCASCIRQKTRLARNNLCEYSFEELVKFTTPNHAEEVRLAAFEGILLLGGLKVWEILRYFLYSLCLSDTTRFFKTRMIDALQNAVCEAAVHGIPSVIDDPEFDSLNKLFNANKGLSNPNNMIVVEESQNTEVSSRRDALARASIEGTVLLLRRDYGIGHGLKKALWRLIHSSLLGLKERRVLFGLCEILYFEKDTYPVDISVPFVPLDELKKKIVARDLGDGSIVIKREGRFRIQLTTKVSLTDPKKAERPEKHRPSIDRGMRRSNSNLDGHAQASEPKLKLKLGRSDSKAESKPEKKVAEPNVAPTVTRDAKNNMKIKMKFSRRGLSEVTTSRRRRKNVLLSDSYVTIKFFNPANLDKFRSPGGFGPSNTVQDTVEEIEPPVSKPIPRYVKISAGKVTVSETPFEDKAVSKPADNGHQNGHPGDAEDAKDPEKANQGNTELEKSKKEPSKQKSPTPVSVPAEQPGRLSKEGSAEPREHISRTASPVSADHPQGPKKKKTKIYIHNGSRSHSRSGSSSTSVEPEVKKEASESIAETTNKEDDKKEEEAKPKPKLSLKLSLKQHILYPANMSFNNPLGFNVSKAIPTTSTTNTNTTSTVTSQTASPSPSKYSEYDQQPSLSKSNWKDLQESMRPPTSSSSSSPKVLQPATTTGLSDVTPTTVSVAEGANGSREKTDLIGLFDKFDVNKANEEEQSKDDDEVEIDSLEEKMKQFKPKARQGSNKSTLTDQLEEKEHLKPLEENTEASQGEQTETIEETTTEEPNQPEANDSLKEPESVPQAEATEPQSDDQSALGADKNEPTNVHAKETSLDETNDASKGDETIESPTGTSLDESKDTEEEDVLKGTQSETVEDYQLKEDEIPNDVSNNVPRRPRNKRNNSIQRTFDTINPQEQYQKSHRPFDFQTFLSHVKKKSADPIVRYIRSFLISFTRQAPTMTTAQRIKAVRQFKQFIKGKFEEFEPFASMDATDIENSNEGIEKLIMNRLYEYCFSPEVFKKHGHQTQESFLQDLREDLKFTSNLDKFSWVSGTHLDVDLDEIAQRKKETSHDSMNYLDHAITELNKINNYRAPRDKIICILNSCKIIFSLLRVSKQETNADAFIPLLILVIIRAKTPNIISNIHYIERFRGEEWLMHGETSYYLSSVQGAISFIQNITKDDLTVPDEEFEANIEAWEADVKQRPPELVIPEPQPAGAPSNAPVARTNLSPSSVLIASAENFKNSITSYLSSPPPQQQSEEEEQNQPEPREERARGPSTEDIDAAFAQLTEMFPSLDKAILRDLVVMNEANVEKTLDVCLQLVNES</sequence>
<dbReference type="SUPFAM" id="SSF46934">
    <property type="entry name" value="UBA-like"/>
    <property type="match status" value="1"/>
</dbReference>
<keyword evidence="7" id="KW-0539">Nucleus</keyword>
<keyword evidence="5" id="KW-0805">Transcription regulation</keyword>
<feature type="compositionally biased region" description="Basic and acidic residues" evidence="10">
    <location>
        <begin position="1818"/>
        <end position="1843"/>
    </location>
</feature>
<name>A0A2V1AXL1_9ASCO</name>
<dbReference type="Gene3D" id="1.10.246.120">
    <property type="match status" value="1"/>
</dbReference>
<dbReference type="GO" id="GO:0016251">
    <property type="term" value="F:RNA polymerase II general transcription initiation factor activity"/>
    <property type="evidence" value="ECO:0007669"/>
    <property type="project" value="TreeGrafter"/>
</dbReference>
<dbReference type="FunFam" id="1.10.390.10:FF:000011">
    <property type="entry name" value="Transcription initiation factor TFIID subunit"/>
    <property type="match status" value="1"/>
</dbReference>
<dbReference type="GO" id="GO:0005669">
    <property type="term" value="C:transcription factor TFIID complex"/>
    <property type="evidence" value="ECO:0007669"/>
    <property type="project" value="InterPro"/>
</dbReference>
<feature type="compositionally biased region" description="Polar residues" evidence="10">
    <location>
        <begin position="1670"/>
        <end position="1685"/>
    </location>
</feature>
<feature type="domain" description="VPS9" evidence="12">
    <location>
        <begin position="2032"/>
        <end position="2181"/>
    </location>
</feature>
<dbReference type="PANTHER" id="PTHR15137:SF9">
    <property type="entry name" value="TRANSCRIPTION INITIATION FACTOR TFIID SUBUNIT 2"/>
    <property type="match status" value="1"/>
</dbReference>
<feature type="compositionally biased region" description="Basic and acidic residues" evidence="10">
    <location>
        <begin position="304"/>
        <end position="316"/>
    </location>
</feature>
<comment type="similarity">
    <text evidence="2">Belongs to the TAF2 family.</text>
</comment>
<feature type="compositionally biased region" description="Basic and acidic residues" evidence="10">
    <location>
        <begin position="1491"/>
        <end position="1504"/>
    </location>
</feature>
<evidence type="ECO:0000259" key="12">
    <source>
        <dbReference type="PROSITE" id="PS51205"/>
    </source>
</evidence>
<proteinExistence type="inferred from homology"/>
<feature type="compositionally biased region" description="Basic and acidic residues" evidence="10">
    <location>
        <begin position="1464"/>
        <end position="1474"/>
    </location>
</feature>
<evidence type="ECO:0000256" key="8">
    <source>
        <dbReference type="ARBA" id="ARBA00025346"/>
    </source>
</evidence>
<protein>
    <recommendedName>
        <fullName evidence="3">Transcription initiation factor TFIID subunit 2</fullName>
    </recommendedName>
    <alternativeName>
        <fullName evidence="9">TBP-associated factor 2</fullName>
    </alternativeName>
</protein>
<dbReference type="CDD" id="cd14369">
    <property type="entry name" value="CUE_VPS9_like"/>
    <property type="match status" value="1"/>
</dbReference>
<dbReference type="InterPro" id="IPR057345">
    <property type="entry name" value="Ig-like_TAF2"/>
</dbReference>
<feature type="compositionally biased region" description="Acidic residues" evidence="10">
    <location>
        <begin position="1716"/>
        <end position="1727"/>
    </location>
</feature>
<dbReference type="InterPro" id="IPR057991">
    <property type="entry name" value="TPR_TAF2_C"/>
</dbReference>
<feature type="compositionally biased region" description="Basic and acidic residues" evidence="10">
    <location>
        <begin position="1267"/>
        <end position="1285"/>
    </location>
</feature>
<accession>A0A2V1AXL1</accession>
<dbReference type="Proteomes" id="UP000244309">
    <property type="component" value="Unassembled WGS sequence"/>
</dbReference>
<dbReference type="Gene3D" id="2.60.40.1730">
    <property type="entry name" value="tricorn interacting facor f3 domain"/>
    <property type="match status" value="1"/>
</dbReference>
<dbReference type="RefSeq" id="XP_025343196.1">
    <property type="nucleotide sequence ID" value="XM_025488880.1"/>
</dbReference>
<keyword evidence="6" id="KW-0804">Transcription</keyword>
<feature type="region of interest" description="Disordered" evidence="10">
    <location>
        <begin position="1266"/>
        <end position="1329"/>
    </location>
</feature>
<dbReference type="Pfam" id="PF18151">
    <property type="entry name" value="DUF5601"/>
    <property type="match status" value="1"/>
</dbReference>
<evidence type="ECO:0000313" key="13">
    <source>
        <dbReference type="EMBL" id="PVH22256.1"/>
    </source>
</evidence>
<dbReference type="InterPro" id="IPR042097">
    <property type="entry name" value="Aminopeptidase_N-like_N_sf"/>
</dbReference>
<dbReference type="InterPro" id="IPR041804">
    <property type="entry name" value="Vps9_CUE"/>
</dbReference>
<dbReference type="Gene3D" id="1.20.1050.80">
    <property type="entry name" value="VPS9 domain"/>
    <property type="match status" value="1"/>
</dbReference>
<feature type="compositionally biased region" description="Basic and acidic residues" evidence="10">
    <location>
        <begin position="1447"/>
        <end position="1457"/>
    </location>
</feature>
<dbReference type="PROSITE" id="PS51140">
    <property type="entry name" value="CUE"/>
    <property type="match status" value="1"/>
</dbReference>
<dbReference type="Pfam" id="PF25577">
    <property type="entry name" value="TPR_TAF2_C"/>
    <property type="match status" value="1"/>
</dbReference>
<feature type="region of interest" description="Disordered" evidence="10">
    <location>
        <begin position="1420"/>
        <end position="1580"/>
    </location>
</feature>
<feature type="region of interest" description="Disordered" evidence="10">
    <location>
        <begin position="1597"/>
        <end position="1905"/>
    </location>
</feature>
<comment type="caution">
    <text evidence="13">The sequence shown here is derived from an EMBL/GenBank/DDBJ whole genome shotgun (WGS) entry which is preliminary data.</text>
</comment>
<keyword evidence="14" id="KW-1185">Reference proteome</keyword>
<evidence type="ECO:0000256" key="9">
    <source>
        <dbReference type="ARBA" id="ARBA00076306"/>
    </source>
</evidence>
<evidence type="ECO:0000256" key="2">
    <source>
        <dbReference type="ARBA" id="ARBA00010937"/>
    </source>
</evidence>
<feature type="compositionally biased region" description="Polar residues" evidence="10">
    <location>
        <begin position="1741"/>
        <end position="1750"/>
    </location>
</feature>
<evidence type="ECO:0000313" key="14">
    <source>
        <dbReference type="Proteomes" id="UP000244309"/>
    </source>
</evidence>
<dbReference type="Gene3D" id="1.10.8.10">
    <property type="entry name" value="DNA helicase RuvA subunit, C-terminal domain"/>
    <property type="match status" value="1"/>
</dbReference>
<feature type="region of interest" description="Disordered" evidence="10">
    <location>
        <begin position="190"/>
        <end position="209"/>
    </location>
</feature>
<dbReference type="PANTHER" id="PTHR15137">
    <property type="entry name" value="TRANSCRIPTION INITIATION FACTOR TFIID"/>
    <property type="match status" value="1"/>
</dbReference>
<feature type="compositionally biased region" description="Basic and acidic residues" evidence="10">
    <location>
        <begin position="1752"/>
        <end position="1762"/>
    </location>
</feature>
<feature type="region of interest" description="Disordered" evidence="10">
    <location>
        <begin position="2200"/>
        <end position="2222"/>
    </location>
</feature>
<feature type="compositionally biased region" description="Acidic residues" evidence="10">
    <location>
        <begin position="317"/>
        <end position="326"/>
    </location>
</feature>
<dbReference type="GO" id="GO:0006367">
    <property type="term" value="P:transcription initiation at RNA polymerase II promoter"/>
    <property type="evidence" value="ECO:0007669"/>
    <property type="project" value="TreeGrafter"/>
</dbReference>
<feature type="compositionally biased region" description="Basic and acidic residues" evidence="10">
    <location>
        <begin position="1560"/>
        <end position="1573"/>
    </location>
</feature>
<gene>
    <name evidence="13" type="ORF">CXQ85_005283</name>
</gene>
<dbReference type="Pfam" id="PF25316">
    <property type="entry name" value="TAF2_3rd"/>
    <property type="match status" value="1"/>
</dbReference>
<evidence type="ECO:0000256" key="1">
    <source>
        <dbReference type="ARBA" id="ARBA00004123"/>
    </source>
</evidence>
<dbReference type="InterPro" id="IPR003123">
    <property type="entry name" value="VPS9"/>
</dbReference>
<evidence type="ECO:0000256" key="4">
    <source>
        <dbReference type="ARBA" id="ARBA00022786"/>
    </source>
</evidence>
<comment type="function">
    <text evidence="8">Functions as a component of the DNA-binding general transcription factor complex TFIID. Binding of TFIID to a promoter (with or without TATA element) is the initial step in pre-initiation complex (PIC) formation. TFIID plays a key role in the regulation of gene expression by RNA polymerase II through different activities such as transcription activator interaction, core promoter recognition and selectivity, TFIIA and TFIIB interaction, chromatin modification (histone acetylation by TAF1), facilitation of DNA opening and initiation of transcription.</text>
</comment>
<dbReference type="GO" id="GO:0043130">
    <property type="term" value="F:ubiquitin binding"/>
    <property type="evidence" value="ECO:0007669"/>
    <property type="project" value="InterPro"/>
</dbReference>